<feature type="domain" description="SH3" evidence="17">
    <location>
        <begin position="1224"/>
        <end position="1287"/>
    </location>
</feature>
<dbReference type="RefSeq" id="XP_030058785.1">
    <property type="nucleotide sequence ID" value="XM_030202925.1"/>
</dbReference>
<sequence length="1288" mass="150516">MCTVQYECCQTAKSGLAIPKKYHRVLSWEYEDCDSLEKCCIPDAAGLYRNNVWSQNYRNYSQTERRPDSGHKKQYRGYRDYQKDDSRYMDYNKFDRDFEDFRKTERRLTNSKSLDEEYGHYKREKGQYMDRRNINKDYEDYSKMSTPYLDGRNMEIYRNAEHRYADWKTLSDDTWNSETTNQYTSGRNTAHGQVDYRKIKSWYRDELWDKDCEDNKNDGDKNYEDYKKVRNRYTDHRGWYRDFDTCKETADQCFGDSRKKDNFVKNKGLEKDREDYRKIVSQDYGCRNLEQDYKSCRKTENQYINGRNSYQDYEDCPEVRSQYVDHRNIDHNFEDYSKFDRQYMYKCKDPEEEGGRCKYVMKSNMKCNDCGDLETRDGDYKELDCHTDDLFTARDRTGRILDSEHSDFYQPRKYSTARSLDWEYEDSDRTDTDSWERNSVYRRTAPSTLRHSEFVQSRKKNQEMTLLASQPSSLEQPSVSATTENPEQRMLEKRSKVIEELHQTERDYIRDLETCVEQIMAPLQRAQIYNVDFDGLFGNIHAVINVSKKLLNALETSDSVGTVFLAHRTELEDVYKEYCQNHEEAIALLEGYEKDDKIQKHLLEYLETVKSLYREWGCTNYINLGSFLIKPVQRIMRYPLLLMELLNATPESHSDKSPLTEAVLVVKDINVNINEYKRRKDLVLKYRKGDEDTLIDKISKLNIHSIIKKSNRVSSHLKHLTGFAPQLKDEAFEETEKNFRNQERLIKSFIRDLSLYLQHIRESVCVKVLAAMSMWELFVNKGSSDLEKFQKVHRVISEKLFTDFKERTERLVISPLNQLLTMFAGPHKLVQKRFDKLLDFHNCTERAEKLKDRRTMEELQSARNNYEALNAQLLDELPKFHQFAKELFANCVQSYAEAHCSFVRISLEELQPLLLLLRVAGREGNLIAVFQEEHSRVLQQLQGFTFFPESLPTAKKPFERKSVEYQSARRPFLGPPSYTLQSDDHRSILLARYPPEKLCQADRNFNAAQDLDVSLLEGDLVGVIKLQDPMGSQNRWLIDNGVTKGFVYSSFLKPYNPRCSHSDASTGSHSSNESGYGGSSPNFSRQNSNSTLTFNPNNSSVSFISGSSQKSNQDFSSLSATSPTDSFASLKSDSPIAVDSSKQGKEMNSLSQTRNPTDSLEKTDITDSVPTTNHARSYRHSQSETGSSSTLRRNGEKGRNRNHARAPNQTEPFPVCEQDSSESTGSQVYYAVYPFVARCTNELSVSANQRLKILEFEDVTGNKEWWLVEVDGRRGYVPSNYIRKTEYT</sequence>
<dbReference type="PANTHER" id="PTHR22834">
    <property type="entry name" value="NUCLEAR FUSION PROTEIN FUS2"/>
    <property type="match status" value="1"/>
</dbReference>
<evidence type="ECO:0000259" key="17">
    <source>
        <dbReference type="PROSITE" id="PS50002"/>
    </source>
</evidence>
<feature type="domain" description="BAR" evidence="19">
    <location>
        <begin position="717"/>
        <end position="926"/>
    </location>
</feature>
<dbReference type="FunFam" id="2.30.30.40:FF:000084">
    <property type="entry name" value="dynamin-binding protein isoform X1"/>
    <property type="match status" value="1"/>
</dbReference>
<dbReference type="InterPro" id="IPR036028">
    <property type="entry name" value="SH3-like_dom_sf"/>
</dbReference>
<dbReference type="Gene3D" id="1.20.1270.60">
    <property type="entry name" value="Arfaptin homology (AH) domain/BAR domain"/>
    <property type="match status" value="1"/>
</dbReference>
<evidence type="ECO:0000259" key="18">
    <source>
        <dbReference type="PROSITE" id="PS50010"/>
    </source>
</evidence>
<dbReference type="InterPro" id="IPR000219">
    <property type="entry name" value="DH_dom"/>
</dbReference>
<dbReference type="SMART" id="SM00721">
    <property type="entry name" value="BAR"/>
    <property type="match status" value="1"/>
</dbReference>
<dbReference type="InterPro" id="IPR035820">
    <property type="entry name" value="DNMBP_SH3_C1"/>
</dbReference>
<evidence type="ECO:0000256" key="8">
    <source>
        <dbReference type="ARBA" id="ARBA00022949"/>
    </source>
</evidence>
<feature type="region of interest" description="Disordered" evidence="16">
    <location>
        <begin position="451"/>
        <end position="490"/>
    </location>
</feature>
<dbReference type="Pfam" id="PF00621">
    <property type="entry name" value="RhoGEF"/>
    <property type="match status" value="1"/>
</dbReference>
<dbReference type="InterPro" id="IPR004148">
    <property type="entry name" value="BAR_dom"/>
</dbReference>
<dbReference type="CDD" id="cd12141">
    <property type="entry name" value="SH3_DNMBP_C2"/>
    <property type="match status" value="1"/>
</dbReference>
<evidence type="ECO:0000259" key="19">
    <source>
        <dbReference type="PROSITE" id="PS51021"/>
    </source>
</evidence>
<dbReference type="CTD" id="23268"/>
<keyword evidence="12" id="KW-0206">Cytoskeleton</keyword>
<dbReference type="FunFam" id="1.20.1270.60:FF:000027">
    <property type="entry name" value="dynamin-binding protein isoform X1"/>
    <property type="match status" value="1"/>
</dbReference>
<dbReference type="Gene3D" id="2.30.30.40">
    <property type="entry name" value="SH3 Domains"/>
    <property type="match status" value="2"/>
</dbReference>
<dbReference type="InterPro" id="IPR001331">
    <property type="entry name" value="GDS_CDC24_CS"/>
</dbReference>
<dbReference type="GO" id="GO:0045202">
    <property type="term" value="C:synapse"/>
    <property type="evidence" value="ECO:0007669"/>
    <property type="project" value="UniProtKB-SubCell"/>
</dbReference>
<feature type="compositionally biased region" description="Polar residues" evidence="16">
    <location>
        <begin position="1112"/>
        <end position="1132"/>
    </location>
</feature>
<dbReference type="FunFam" id="2.30.30.40:FF:000066">
    <property type="entry name" value="dynamin-binding protein isoform X1"/>
    <property type="match status" value="1"/>
</dbReference>
<proteinExistence type="predicted"/>
<keyword evidence="9" id="KW-0770">Synapse</keyword>
<evidence type="ECO:0000256" key="9">
    <source>
        <dbReference type="ARBA" id="ARBA00023018"/>
    </source>
</evidence>
<evidence type="ECO:0000256" key="2">
    <source>
        <dbReference type="ARBA" id="ARBA00004282"/>
    </source>
</evidence>
<dbReference type="GO" id="GO:0005795">
    <property type="term" value="C:Golgi stack"/>
    <property type="evidence" value="ECO:0007669"/>
    <property type="project" value="UniProtKB-SubCell"/>
</dbReference>
<dbReference type="InterPro" id="IPR051492">
    <property type="entry name" value="Dynamin-Rho_GEF"/>
</dbReference>
<evidence type="ECO:0000256" key="4">
    <source>
        <dbReference type="ARBA" id="ARBA00018186"/>
    </source>
</evidence>
<feature type="compositionally biased region" description="Low complexity" evidence="16">
    <location>
        <begin position="1099"/>
        <end position="1111"/>
    </location>
</feature>
<dbReference type="InterPro" id="IPR035899">
    <property type="entry name" value="DBL_dom_sf"/>
</dbReference>
<dbReference type="GO" id="GO:0005085">
    <property type="term" value="F:guanyl-nucleotide exchange factor activity"/>
    <property type="evidence" value="ECO:0007669"/>
    <property type="project" value="UniProtKB-KW"/>
</dbReference>
<dbReference type="SMART" id="SM00326">
    <property type="entry name" value="SH3"/>
    <property type="match status" value="2"/>
</dbReference>
<keyword evidence="10" id="KW-0333">Golgi apparatus</keyword>
<feature type="compositionally biased region" description="Polar residues" evidence="16">
    <location>
        <begin position="1146"/>
        <end position="1158"/>
    </location>
</feature>
<dbReference type="PROSITE" id="PS00741">
    <property type="entry name" value="DH_1"/>
    <property type="match status" value="1"/>
</dbReference>
<feature type="compositionally biased region" description="Polar residues" evidence="16">
    <location>
        <begin position="1183"/>
        <end position="1192"/>
    </location>
</feature>
<organism evidence="20 21">
    <name type="scientific">Microcaecilia unicolor</name>
    <dbReference type="NCBI Taxonomy" id="1415580"/>
    <lineage>
        <taxon>Eukaryota</taxon>
        <taxon>Metazoa</taxon>
        <taxon>Chordata</taxon>
        <taxon>Craniata</taxon>
        <taxon>Vertebrata</taxon>
        <taxon>Euteleostomi</taxon>
        <taxon>Amphibia</taxon>
        <taxon>Gymnophiona</taxon>
        <taxon>Siphonopidae</taxon>
        <taxon>Microcaecilia</taxon>
    </lineage>
</organism>
<evidence type="ECO:0000256" key="5">
    <source>
        <dbReference type="ARBA" id="ARBA00022443"/>
    </source>
</evidence>
<evidence type="ECO:0000256" key="13">
    <source>
        <dbReference type="ARBA" id="ARBA00032587"/>
    </source>
</evidence>
<dbReference type="GO" id="GO:0035556">
    <property type="term" value="P:intracellular signal transduction"/>
    <property type="evidence" value="ECO:0007669"/>
    <property type="project" value="InterPro"/>
</dbReference>
<dbReference type="Pfam" id="PF03114">
    <property type="entry name" value="BAR"/>
    <property type="match status" value="1"/>
</dbReference>
<feature type="domain" description="SH3" evidence="17">
    <location>
        <begin position="994"/>
        <end position="1057"/>
    </location>
</feature>
<feature type="compositionally biased region" description="Low complexity" evidence="16">
    <location>
        <begin position="1062"/>
        <end position="1071"/>
    </location>
</feature>
<evidence type="ECO:0000256" key="10">
    <source>
        <dbReference type="ARBA" id="ARBA00023034"/>
    </source>
</evidence>
<dbReference type="CDD" id="cd00160">
    <property type="entry name" value="RhoGEF"/>
    <property type="match status" value="1"/>
</dbReference>
<feature type="compositionally biased region" description="Polar residues" evidence="16">
    <location>
        <begin position="1166"/>
        <end position="1175"/>
    </location>
</feature>
<feature type="region of interest" description="Disordered" evidence="16">
    <location>
        <begin position="1059"/>
        <end position="1221"/>
    </location>
</feature>
<dbReference type="FunFam" id="1.20.900.10:FF:000023">
    <property type="entry name" value="dynamin-binding protein isoform X2"/>
    <property type="match status" value="1"/>
</dbReference>
<dbReference type="SUPFAM" id="SSF48065">
    <property type="entry name" value="DBL homology domain (DH-domain)"/>
    <property type="match status" value="1"/>
</dbReference>
<dbReference type="InterPro" id="IPR001452">
    <property type="entry name" value="SH3_domain"/>
</dbReference>
<accession>A0A6P7Y6N8</accession>
<dbReference type="PROSITE" id="PS50010">
    <property type="entry name" value="DH_2"/>
    <property type="match status" value="1"/>
</dbReference>
<dbReference type="InterPro" id="IPR027267">
    <property type="entry name" value="AH/BAR_dom_sf"/>
</dbReference>
<feature type="domain" description="DH" evidence="18">
    <location>
        <begin position="493"/>
        <end position="676"/>
    </location>
</feature>
<dbReference type="Gene3D" id="1.20.900.10">
    <property type="entry name" value="Dbl homology (DH) domain"/>
    <property type="match status" value="1"/>
</dbReference>
<evidence type="ECO:0000256" key="6">
    <source>
        <dbReference type="ARBA" id="ARBA00022490"/>
    </source>
</evidence>
<dbReference type="Proteomes" id="UP000515156">
    <property type="component" value="Chromosome 5"/>
</dbReference>
<dbReference type="CDD" id="cd11798">
    <property type="entry name" value="SH3_DNMBP_C1"/>
    <property type="match status" value="1"/>
</dbReference>
<gene>
    <name evidence="21" type="primary">DNMBP</name>
</gene>
<reference evidence="21" key="1">
    <citation type="submission" date="2025-08" db="UniProtKB">
        <authorList>
            <consortium name="RefSeq"/>
        </authorList>
    </citation>
    <scope>IDENTIFICATION</scope>
</reference>
<evidence type="ECO:0000256" key="12">
    <source>
        <dbReference type="ARBA" id="ARBA00023212"/>
    </source>
</evidence>
<evidence type="ECO:0000256" key="16">
    <source>
        <dbReference type="SAM" id="MobiDB-lite"/>
    </source>
</evidence>
<dbReference type="GO" id="GO:0060271">
    <property type="term" value="P:cilium assembly"/>
    <property type="evidence" value="ECO:0007669"/>
    <property type="project" value="TreeGrafter"/>
</dbReference>
<dbReference type="PANTHER" id="PTHR22834:SF19">
    <property type="entry name" value="DYNAMIN-BINDING PROTEIN"/>
    <property type="match status" value="1"/>
</dbReference>
<keyword evidence="7" id="KW-0344">Guanine-nucleotide releasing factor</keyword>
<dbReference type="SUPFAM" id="SSF103657">
    <property type="entry name" value="BAR/IMD domain-like"/>
    <property type="match status" value="1"/>
</dbReference>
<dbReference type="PROSITE" id="PS50002">
    <property type="entry name" value="SH3"/>
    <property type="match status" value="2"/>
</dbReference>
<dbReference type="PROSITE" id="PS51021">
    <property type="entry name" value="BAR"/>
    <property type="match status" value="1"/>
</dbReference>
<evidence type="ECO:0000256" key="11">
    <source>
        <dbReference type="ARBA" id="ARBA00023054"/>
    </source>
</evidence>
<evidence type="ECO:0000256" key="15">
    <source>
        <dbReference type="PROSITE-ProRule" id="PRU00192"/>
    </source>
</evidence>
<dbReference type="GO" id="GO:0005856">
    <property type="term" value="C:cytoskeleton"/>
    <property type="evidence" value="ECO:0007669"/>
    <property type="project" value="UniProtKB-SubCell"/>
</dbReference>
<feature type="compositionally biased region" description="Polar residues" evidence="16">
    <location>
        <begin position="1079"/>
        <end position="1098"/>
    </location>
</feature>
<dbReference type="SMART" id="SM00325">
    <property type="entry name" value="RhoGEF"/>
    <property type="match status" value="1"/>
</dbReference>
<dbReference type="GO" id="GO:0070161">
    <property type="term" value="C:anchoring junction"/>
    <property type="evidence" value="ECO:0007669"/>
    <property type="project" value="UniProtKB-SubCell"/>
</dbReference>
<evidence type="ECO:0000256" key="7">
    <source>
        <dbReference type="ARBA" id="ARBA00022658"/>
    </source>
</evidence>
<dbReference type="CDD" id="cd07589">
    <property type="entry name" value="BAR_DNMBP"/>
    <property type="match status" value="1"/>
</dbReference>
<feature type="compositionally biased region" description="Polar residues" evidence="16">
    <location>
        <begin position="463"/>
        <end position="485"/>
    </location>
</feature>
<protein>
    <recommendedName>
        <fullName evidence="4">Dynamin-binding protein</fullName>
    </recommendedName>
    <alternativeName>
        <fullName evidence="13">Scaffold protein Tuba</fullName>
    </alternativeName>
</protein>
<keyword evidence="8" id="KW-0965">Cell junction</keyword>
<evidence type="ECO:0000256" key="14">
    <source>
        <dbReference type="ARBA" id="ARBA00034103"/>
    </source>
</evidence>
<name>A0A6P7Y6N8_9AMPH</name>
<evidence type="ECO:0000256" key="1">
    <source>
        <dbReference type="ARBA" id="ARBA00004245"/>
    </source>
</evidence>
<comment type="subcellular location">
    <subcellularLocation>
        <location evidence="2">Cell junction</location>
    </subcellularLocation>
    <subcellularLocation>
        <location evidence="1">Cytoplasm</location>
        <location evidence="1">Cytoskeleton</location>
    </subcellularLocation>
    <subcellularLocation>
        <location evidence="3">Golgi apparatus</location>
        <location evidence="3">Golgi stack</location>
    </subcellularLocation>
    <subcellularLocation>
        <location evidence="14">Synapse</location>
    </subcellularLocation>
</comment>
<keyword evidence="6" id="KW-0963">Cytoplasm</keyword>
<dbReference type="SUPFAM" id="SSF50044">
    <property type="entry name" value="SH3-domain"/>
    <property type="match status" value="2"/>
</dbReference>
<keyword evidence="11" id="KW-0175">Coiled coil</keyword>
<keyword evidence="5 15" id="KW-0728">SH3 domain</keyword>
<dbReference type="Pfam" id="PF14604">
    <property type="entry name" value="SH3_9"/>
    <property type="match status" value="1"/>
</dbReference>
<evidence type="ECO:0000313" key="21">
    <source>
        <dbReference type="RefSeq" id="XP_030058785.1"/>
    </source>
</evidence>
<evidence type="ECO:0000256" key="3">
    <source>
        <dbReference type="ARBA" id="ARBA00004348"/>
    </source>
</evidence>
<evidence type="ECO:0000313" key="20">
    <source>
        <dbReference type="Proteomes" id="UP000515156"/>
    </source>
</evidence>
<keyword evidence="20" id="KW-1185">Reference proteome</keyword>
<dbReference type="GeneID" id="115470048"/>